<protein>
    <submittedName>
        <fullName evidence="2">WGS project CBMG000000000 data, contig CS5907-c000751</fullName>
    </submittedName>
</protein>
<evidence type="ECO:0000313" key="2">
    <source>
        <dbReference type="EMBL" id="CEG03398.1"/>
    </source>
</evidence>
<feature type="compositionally biased region" description="Basic and acidic residues" evidence="1">
    <location>
        <begin position="14"/>
        <end position="42"/>
    </location>
</feature>
<dbReference type="AlphaFoldDB" id="A0A096PFD6"/>
<name>A0A096PFD6_9HYPO</name>
<evidence type="ECO:0000256" key="1">
    <source>
        <dbReference type="SAM" id="MobiDB-lite"/>
    </source>
</evidence>
<sequence>MEAPVRTTEGIWAKSHDTSDSISKDEDMRKSNERPEPMDMTRDQFTYQQPPTAVIAGGAREVQRAQPSPRDN</sequence>
<comment type="caution">
    <text evidence="2">The sequence shown here is derived from an EMBL/GenBank/DDBJ whole genome shotgun (WGS) entry which is preliminary data.</text>
</comment>
<accession>A0A096PFD6</accession>
<proteinExistence type="predicted"/>
<feature type="region of interest" description="Disordered" evidence="1">
    <location>
        <begin position="1"/>
        <end position="72"/>
    </location>
</feature>
<gene>
    <name evidence="2" type="ORF">BN851_0039590</name>
</gene>
<organism evidence="2">
    <name type="scientific">Fusarium acuminatum CS5907</name>
    <dbReference type="NCBI Taxonomy" id="1318461"/>
    <lineage>
        <taxon>Eukaryota</taxon>
        <taxon>Fungi</taxon>
        <taxon>Dikarya</taxon>
        <taxon>Ascomycota</taxon>
        <taxon>Pezizomycotina</taxon>
        <taxon>Sordariomycetes</taxon>
        <taxon>Hypocreomycetidae</taxon>
        <taxon>Hypocreales</taxon>
        <taxon>Nectriaceae</taxon>
        <taxon>Fusarium</taxon>
        <taxon>Fusarium tricinctum species complex</taxon>
    </lineage>
</organism>
<dbReference type="EMBL" id="CBMG010000749">
    <property type="protein sequence ID" value="CEG03398.1"/>
    <property type="molecule type" value="Genomic_DNA"/>
</dbReference>
<reference evidence="2" key="1">
    <citation type="submission" date="2013-05" db="EMBL/GenBank/DDBJ databases">
        <title>Draft genome sequences of six wheat associated Fusarium spp. isolates.</title>
        <authorList>
            <person name="Moolhuijzen P.M."/>
            <person name="Manners J.M."/>
            <person name="Wilcox S."/>
            <person name="Bellgard M.I."/>
            <person name="Gardiner D.M."/>
        </authorList>
    </citation>
    <scope>NUCLEOTIDE SEQUENCE</scope>
    <source>
        <strain evidence="2">CS5907</strain>
        <strain evidence="2">CS5907</strain>
    </source>
</reference>